<feature type="coiled-coil region" evidence="1">
    <location>
        <begin position="317"/>
        <end position="391"/>
    </location>
</feature>
<proteinExistence type="predicted"/>
<name>A0AA86PJ94_9EUKA</name>
<evidence type="ECO:0000313" key="7">
    <source>
        <dbReference type="Proteomes" id="UP001642409"/>
    </source>
</evidence>
<feature type="compositionally biased region" description="Low complexity" evidence="2">
    <location>
        <begin position="9"/>
        <end position="20"/>
    </location>
</feature>
<dbReference type="EMBL" id="CAXDID020000380">
    <property type="protein sequence ID" value="CAL6084545.1"/>
    <property type="molecule type" value="Genomic_DNA"/>
</dbReference>
<feature type="coiled-coil region" evidence="1">
    <location>
        <begin position="191"/>
        <end position="288"/>
    </location>
</feature>
<comment type="caution">
    <text evidence="3">The sequence shown here is derived from an EMBL/GenBank/DDBJ whole genome shotgun (WGS) entry which is preliminary data.</text>
</comment>
<organism evidence="3">
    <name type="scientific">Hexamita inflata</name>
    <dbReference type="NCBI Taxonomy" id="28002"/>
    <lineage>
        <taxon>Eukaryota</taxon>
        <taxon>Metamonada</taxon>
        <taxon>Diplomonadida</taxon>
        <taxon>Hexamitidae</taxon>
        <taxon>Hexamitinae</taxon>
        <taxon>Hexamita</taxon>
    </lineage>
</organism>
<feature type="coiled-coil region" evidence="1">
    <location>
        <begin position="85"/>
        <end position="112"/>
    </location>
</feature>
<reference evidence="3" key="1">
    <citation type="submission" date="2023-06" db="EMBL/GenBank/DDBJ databases">
        <authorList>
            <person name="Kurt Z."/>
        </authorList>
    </citation>
    <scope>NUCLEOTIDE SEQUENCE</scope>
</reference>
<dbReference type="EMBL" id="CAXDID020000406">
    <property type="protein sequence ID" value="CAL6088209.1"/>
    <property type="molecule type" value="Genomic_DNA"/>
</dbReference>
<dbReference type="Proteomes" id="UP001642409">
    <property type="component" value="Unassembled WGS sequence"/>
</dbReference>
<evidence type="ECO:0000256" key="1">
    <source>
        <dbReference type="SAM" id="Coils"/>
    </source>
</evidence>
<dbReference type="EMBL" id="CATOUU010000639">
    <property type="protein sequence ID" value="CAI9936662.1"/>
    <property type="molecule type" value="Genomic_DNA"/>
</dbReference>
<dbReference type="AlphaFoldDB" id="A0AA86PJ94"/>
<evidence type="ECO:0000256" key="2">
    <source>
        <dbReference type="SAM" id="MobiDB-lite"/>
    </source>
</evidence>
<protein>
    <submittedName>
        <fullName evidence="5">Hypothetical_protein</fullName>
    </submittedName>
</protein>
<keyword evidence="7" id="KW-1185">Reference proteome</keyword>
<sequence>MNQQSARKLPSMAPLSLPSPKQKTTARMSNVIRPTKILTSQSLCIEPFADQQLESSSDLGFDKIDDKQILLNQLNTEFQTSLIKLHNKQSTIDNLKMENTQTQQQIKNINKILKIPENSDLQQILVQVESILVQLSQFQSKFDKVSEDLSQLTQIHRELYEKSAMYQDESQKLSMQIKVMQSATPLSFQERDTLQQQLQQVESENSSLKLQLETYYQSVSIKSKSTNELAEQLASLAIKAKEALLQNSLLKQQHAEQQKQTLTLQNQLTQLEQRCQGLQQINSEQQVRNTSLVQQLQHNEVHVAQLEQQLIKSDQLNNQKQQIIDSAQNSLQQVTEDLNSAKSALNTMQIQHAESTVRTQIQISREIFERVQRIENGAEFLVEEFQKLNDQFLRE</sequence>
<gene>
    <name evidence="3" type="ORF">HINF_LOCUS24307</name>
    <name evidence="4" type="ORF">HINF_LOCUS47213</name>
    <name evidence="5" type="ORF">HINF_LOCUS62255</name>
    <name evidence="6" type="ORF">HINF_LOCUS64016</name>
</gene>
<evidence type="ECO:0000313" key="4">
    <source>
        <dbReference type="EMBL" id="CAI9959568.1"/>
    </source>
</evidence>
<accession>A0AA86PJ94</accession>
<evidence type="ECO:0000313" key="3">
    <source>
        <dbReference type="EMBL" id="CAI9936662.1"/>
    </source>
</evidence>
<reference evidence="5 7" key="2">
    <citation type="submission" date="2024-07" db="EMBL/GenBank/DDBJ databases">
        <authorList>
            <person name="Akdeniz Z."/>
        </authorList>
    </citation>
    <scope>NUCLEOTIDE SEQUENCE [LARGE SCALE GENOMIC DNA]</scope>
</reference>
<evidence type="ECO:0000313" key="6">
    <source>
        <dbReference type="EMBL" id="CAL6088209.1"/>
    </source>
</evidence>
<evidence type="ECO:0000313" key="5">
    <source>
        <dbReference type="EMBL" id="CAL6084545.1"/>
    </source>
</evidence>
<keyword evidence="1" id="KW-0175">Coiled coil</keyword>
<dbReference type="EMBL" id="CATOUU010000919">
    <property type="protein sequence ID" value="CAI9959568.1"/>
    <property type="molecule type" value="Genomic_DNA"/>
</dbReference>
<feature type="region of interest" description="Disordered" evidence="2">
    <location>
        <begin position="1"/>
        <end position="27"/>
    </location>
</feature>